<sequence length="45" mass="5119">MANKYKNKNIELQDLTQQGFLGFLKAVDKFDESKKLNSPLMLTTG</sequence>
<accession>A0A1L7JNG9</accession>
<dbReference type="SUPFAM" id="SSF88946">
    <property type="entry name" value="Sigma2 domain of RNA polymerase sigma factors"/>
    <property type="match status" value="1"/>
</dbReference>
<dbReference type="AlphaFoldDB" id="A0A1L7JNG9"/>
<dbReference type="InterPro" id="IPR013325">
    <property type="entry name" value="RNA_pol_sigma_r2"/>
</dbReference>
<evidence type="ECO:0000259" key="1">
    <source>
        <dbReference type="Pfam" id="PF04542"/>
    </source>
</evidence>
<organism evidence="2">
    <name type="scientific">Clostridium botulinum</name>
    <dbReference type="NCBI Taxonomy" id="1491"/>
    <lineage>
        <taxon>Bacteria</taxon>
        <taxon>Bacillati</taxon>
        <taxon>Bacillota</taxon>
        <taxon>Clostridia</taxon>
        <taxon>Eubacteriales</taxon>
        <taxon>Clostridiaceae</taxon>
        <taxon>Clostridium</taxon>
    </lineage>
</organism>
<feature type="domain" description="RNA polymerase sigma-70 region 2" evidence="1">
    <location>
        <begin position="2"/>
        <end position="35"/>
    </location>
</feature>
<reference evidence="2" key="1">
    <citation type="submission" date="2016-05" db="EMBL/GenBank/DDBJ databases">
        <authorList>
            <person name="Lavstsen T."/>
            <person name="Jespersen J.S."/>
        </authorList>
    </citation>
    <scope>NUCLEOTIDE SEQUENCE</scope>
    <source>
        <strain evidence="2">CDC69096</strain>
        <plasmid evidence="2">pNPD8_2</plasmid>
    </source>
</reference>
<dbReference type="EMBL" id="CP015719">
    <property type="protein sequence ID" value="APU87234.1"/>
    <property type="molecule type" value="Genomic_DNA"/>
</dbReference>
<protein>
    <submittedName>
        <fullName evidence="2">Sigma-70 region 2 family protein</fullName>
    </submittedName>
</protein>
<dbReference type="Pfam" id="PF04542">
    <property type="entry name" value="Sigma70_r2"/>
    <property type="match status" value="1"/>
</dbReference>
<dbReference type="RefSeq" id="WP_236893623.1">
    <property type="nucleotide sequence ID" value="NZ_CP015719.1"/>
</dbReference>
<name>A0A1L7JNG9_CLOBO</name>
<dbReference type="GO" id="GO:0003700">
    <property type="term" value="F:DNA-binding transcription factor activity"/>
    <property type="evidence" value="ECO:0007669"/>
    <property type="project" value="InterPro"/>
</dbReference>
<proteinExistence type="predicted"/>
<keyword evidence="2" id="KW-0614">Plasmid</keyword>
<dbReference type="Gene3D" id="1.20.120.1810">
    <property type="match status" value="1"/>
</dbReference>
<dbReference type="InterPro" id="IPR007627">
    <property type="entry name" value="RNA_pol_sigma70_r2"/>
</dbReference>
<gene>
    <name evidence="2" type="ORF">NPD8_4184</name>
</gene>
<evidence type="ECO:0000313" key="2">
    <source>
        <dbReference type="EMBL" id="APU87234.1"/>
    </source>
</evidence>
<dbReference type="GO" id="GO:0006352">
    <property type="term" value="P:DNA-templated transcription initiation"/>
    <property type="evidence" value="ECO:0007669"/>
    <property type="project" value="InterPro"/>
</dbReference>
<geneLocation type="plasmid" evidence="2">
    <name>pNPD8_2</name>
</geneLocation>